<dbReference type="STRING" id="743719.PaelaDRAFT_2419"/>
<organism evidence="1 2">
    <name type="scientific">Paenibacillus lactis 154</name>
    <dbReference type="NCBI Taxonomy" id="743719"/>
    <lineage>
        <taxon>Bacteria</taxon>
        <taxon>Bacillati</taxon>
        <taxon>Bacillota</taxon>
        <taxon>Bacilli</taxon>
        <taxon>Bacillales</taxon>
        <taxon>Paenibacillaceae</taxon>
        <taxon>Paenibacillus</taxon>
    </lineage>
</organism>
<sequence>MKVKKQYTTLEERESLIQENSDLFLIEEHNITEGNFLVFADEYPELPGPEPTLSEQVAELKQENTLLKAQNSALTERTEFIEDVIAEMAQQVYQ</sequence>
<evidence type="ECO:0000313" key="2">
    <source>
        <dbReference type="Proteomes" id="UP000003891"/>
    </source>
</evidence>
<dbReference type="OrthoDB" id="2665630at2"/>
<dbReference type="EMBL" id="AGIP01000004">
    <property type="protein sequence ID" value="EHB65277.1"/>
    <property type="molecule type" value="Genomic_DNA"/>
</dbReference>
<dbReference type="AlphaFoldDB" id="G4HEK8"/>
<dbReference type="Proteomes" id="UP000003891">
    <property type="component" value="Unassembled WGS sequence"/>
</dbReference>
<evidence type="ECO:0000313" key="1">
    <source>
        <dbReference type="EMBL" id="EHB65277.1"/>
    </source>
</evidence>
<dbReference type="RefSeq" id="WP_007129591.1">
    <property type="nucleotide sequence ID" value="NZ_AGIP01000004.1"/>
</dbReference>
<name>G4HEK8_9BACL</name>
<accession>G4HEK8</accession>
<protein>
    <submittedName>
        <fullName evidence="1">Uncharacterized protein</fullName>
    </submittedName>
</protein>
<gene>
    <name evidence="1" type="ORF">PaelaDRAFT_2419</name>
</gene>
<proteinExistence type="predicted"/>
<reference evidence="1 2" key="1">
    <citation type="submission" date="2011-09" db="EMBL/GenBank/DDBJ databases">
        <title>The draft genome of Paenibacillus lactis 154.</title>
        <authorList>
            <consortium name="US DOE Joint Genome Institute (JGI-PGF)"/>
            <person name="Lucas S."/>
            <person name="Han J."/>
            <person name="Lapidus A."/>
            <person name="Cheng J.-F."/>
            <person name="Goodwin L."/>
            <person name="Pitluck S."/>
            <person name="Peters L."/>
            <person name="Land M.L."/>
            <person name="Hauser L."/>
            <person name="Siebers A."/>
            <person name="Thelen M."/>
            <person name="Hugenholtz P."/>
            <person name="Allgaier M."/>
            <person name="Woyke T.J."/>
        </authorList>
    </citation>
    <scope>NUCLEOTIDE SEQUENCE [LARGE SCALE GENOMIC DNA]</scope>
    <source>
        <strain evidence="1 2">154</strain>
    </source>
</reference>